<protein>
    <submittedName>
        <fullName evidence="12">Chondroitin proteoglycan 2-like</fullName>
    </submittedName>
</protein>
<evidence type="ECO:0000256" key="5">
    <source>
        <dbReference type="ARBA" id="ARBA00023157"/>
    </source>
</evidence>
<gene>
    <name evidence="12" type="primary">LOC116308100</name>
</gene>
<feature type="chain" id="PRO_5028266446" evidence="8">
    <location>
        <begin position="24"/>
        <end position="122"/>
    </location>
</feature>
<dbReference type="SMART" id="SM00494">
    <property type="entry name" value="ChtBD2"/>
    <property type="match status" value="1"/>
</dbReference>
<evidence type="ECO:0000256" key="1">
    <source>
        <dbReference type="ARBA" id="ARBA00022656"/>
    </source>
</evidence>
<keyword evidence="4" id="KW-0677">Repeat</keyword>
<organism evidence="11 12">
    <name type="scientific">Actinia tenebrosa</name>
    <name type="common">Australian red waratah sea anemone</name>
    <dbReference type="NCBI Taxonomy" id="6105"/>
    <lineage>
        <taxon>Eukaryota</taxon>
        <taxon>Metazoa</taxon>
        <taxon>Cnidaria</taxon>
        <taxon>Anthozoa</taxon>
        <taxon>Hexacorallia</taxon>
        <taxon>Actiniaria</taxon>
        <taxon>Actiniidae</taxon>
        <taxon>Actinia</taxon>
    </lineage>
</organism>
<evidence type="ECO:0000313" key="12">
    <source>
        <dbReference type="RefSeq" id="XP_031574329.1"/>
    </source>
</evidence>
<comment type="caution">
    <text evidence="7">Lacks conserved residue(s) required for the propagation of feature annotation.</text>
</comment>
<evidence type="ECO:0000259" key="10">
    <source>
        <dbReference type="PROSITE" id="PS51670"/>
    </source>
</evidence>
<dbReference type="GO" id="GO:0005576">
    <property type="term" value="C:extracellular region"/>
    <property type="evidence" value="ECO:0007669"/>
    <property type="project" value="InterPro"/>
</dbReference>
<dbReference type="PROSITE" id="PS51670">
    <property type="entry name" value="SHKT"/>
    <property type="match status" value="1"/>
</dbReference>
<sequence length="122" mass="14238">MMKLAVILACTLVFYFAIHSAESRDFCYKRDDGDYANPVNCHMYITCSNNIAYYRQCPAKLRWNERTKTCDWPRNVKCHIKPPGHCSDNISLRSCLFLKSHNQCRKDKTVLNVFCRKTCGQC</sequence>
<dbReference type="InterPro" id="IPR002557">
    <property type="entry name" value="Chitin-bd_dom"/>
</dbReference>
<dbReference type="InterPro" id="IPR036508">
    <property type="entry name" value="Chitin-bd_dom_sf"/>
</dbReference>
<proteinExistence type="predicted"/>
<dbReference type="GO" id="GO:0008061">
    <property type="term" value="F:chitin binding"/>
    <property type="evidence" value="ECO:0007669"/>
    <property type="project" value="UniProtKB-KW"/>
</dbReference>
<dbReference type="OrthoDB" id="5968206at2759"/>
<dbReference type="GO" id="GO:0090729">
    <property type="term" value="F:toxin activity"/>
    <property type="evidence" value="ECO:0007669"/>
    <property type="project" value="UniProtKB-KW"/>
</dbReference>
<dbReference type="KEGG" id="aten:116308100"/>
<keyword evidence="5" id="KW-1015">Disulfide bond</keyword>
<keyword evidence="6" id="KW-0325">Glycoprotein</keyword>
<dbReference type="Gene3D" id="2.170.140.10">
    <property type="entry name" value="Chitin binding domain"/>
    <property type="match status" value="1"/>
</dbReference>
<dbReference type="PANTHER" id="PTHR23301">
    <property type="entry name" value="CHITIN BINDING PERITROPHIN-A"/>
    <property type="match status" value="1"/>
</dbReference>
<keyword evidence="3 8" id="KW-0732">Signal</keyword>
<name>A0A6P8J3Z3_ACTTE</name>
<reference evidence="12" key="1">
    <citation type="submission" date="2025-08" db="UniProtKB">
        <authorList>
            <consortium name="RefSeq"/>
        </authorList>
    </citation>
    <scope>IDENTIFICATION</scope>
    <source>
        <tissue evidence="12">Tentacle</tissue>
    </source>
</reference>
<evidence type="ECO:0000256" key="4">
    <source>
        <dbReference type="ARBA" id="ARBA00022737"/>
    </source>
</evidence>
<dbReference type="Pfam" id="PF01607">
    <property type="entry name" value="CBM_14"/>
    <property type="match status" value="1"/>
</dbReference>
<dbReference type="GeneID" id="116308100"/>
<evidence type="ECO:0000256" key="7">
    <source>
        <dbReference type="PROSITE-ProRule" id="PRU01005"/>
    </source>
</evidence>
<evidence type="ECO:0000256" key="2">
    <source>
        <dbReference type="ARBA" id="ARBA00022669"/>
    </source>
</evidence>
<dbReference type="PROSITE" id="PS50940">
    <property type="entry name" value="CHIT_BIND_II"/>
    <property type="match status" value="1"/>
</dbReference>
<evidence type="ECO:0000256" key="3">
    <source>
        <dbReference type="ARBA" id="ARBA00022729"/>
    </source>
</evidence>
<keyword evidence="1" id="KW-0800">Toxin</keyword>
<dbReference type="Proteomes" id="UP000515163">
    <property type="component" value="Unplaced"/>
</dbReference>
<dbReference type="PANTHER" id="PTHR23301:SF0">
    <property type="entry name" value="CHITIN-BINDING TYPE-2 DOMAIN-CONTAINING PROTEIN-RELATED"/>
    <property type="match status" value="1"/>
</dbReference>
<dbReference type="RefSeq" id="XP_031574329.1">
    <property type="nucleotide sequence ID" value="XM_031718469.1"/>
</dbReference>
<evidence type="ECO:0000259" key="9">
    <source>
        <dbReference type="PROSITE" id="PS50940"/>
    </source>
</evidence>
<dbReference type="AlphaFoldDB" id="A0A6P8J3Z3"/>
<keyword evidence="11" id="KW-1185">Reference proteome</keyword>
<evidence type="ECO:0000313" key="11">
    <source>
        <dbReference type="Proteomes" id="UP000515163"/>
    </source>
</evidence>
<dbReference type="InParanoid" id="A0A6P8J3Z3"/>
<feature type="signal peptide" evidence="8">
    <location>
        <begin position="1"/>
        <end position="23"/>
    </location>
</feature>
<dbReference type="InterPro" id="IPR003582">
    <property type="entry name" value="ShKT_dom"/>
</dbReference>
<dbReference type="SUPFAM" id="SSF57625">
    <property type="entry name" value="Invertebrate chitin-binding proteins"/>
    <property type="match status" value="1"/>
</dbReference>
<evidence type="ECO:0000256" key="8">
    <source>
        <dbReference type="SAM" id="SignalP"/>
    </source>
</evidence>
<feature type="domain" description="Chitin-binding type-2" evidence="9">
    <location>
        <begin position="24"/>
        <end position="80"/>
    </location>
</feature>
<keyword evidence="2" id="KW-0147">Chitin-binding</keyword>
<feature type="domain" description="ShKT" evidence="10">
    <location>
        <begin position="86"/>
        <end position="122"/>
    </location>
</feature>
<dbReference type="InterPro" id="IPR051940">
    <property type="entry name" value="Chitin_bind-dev_reg"/>
</dbReference>
<evidence type="ECO:0000256" key="6">
    <source>
        <dbReference type="ARBA" id="ARBA00023180"/>
    </source>
</evidence>
<accession>A0A6P8J3Z3</accession>